<gene>
    <name evidence="1" type="primary">G6PCA.1</name>
</gene>
<reference evidence="1" key="1">
    <citation type="submission" date="2016-05" db="EMBL/GenBank/DDBJ databases">
        <authorList>
            <person name="Lavstsen T."/>
            <person name="Jespersen J.S."/>
        </authorList>
    </citation>
    <scope>NUCLEOTIDE SEQUENCE</scope>
    <source>
        <tissue evidence="1">Brain</tissue>
    </source>
</reference>
<reference evidence="1" key="2">
    <citation type="submission" date="2016-06" db="EMBL/GenBank/DDBJ databases">
        <title>The genome of a short-lived fish provides insights into sex chromosome evolution and the genetic control of aging.</title>
        <authorList>
            <person name="Reichwald K."/>
            <person name="Felder M."/>
            <person name="Petzold A."/>
            <person name="Koch P."/>
            <person name="Groth M."/>
            <person name="Platzer M."/>
        </authorList>
    </citation>
    <scope>NUCLEOTIDE SEQUENCE</scope>
    <source>
        <tissue evidence="1">Brain</tissue>
    </source>
</reference>
<name>A0A1A8PGR2_9TELE</name>
<protein>
    <submittedName>
        <fullName evidence="1">Glucose-6-phosphatase a, catalytic, tandem duplicate 1</fullName>
    </submittedName>
</protein>
<evidence type="ECO:0000313" key="1">
    <source>
        <dbReference type="EMBL" id="SBR80418.1"/>
    </source>
</evidence>
<dbReference type="AlphaFoldDB" id="A0A1A8PGR2"/>
<feature type="non-terminal residue" evidence="1">
    <location>
        <position position="1"/>
    </location>
</feature>
<sequence length="58" mass="6305">IQQVWGLVQPGIYSGRSAHHVLLPVPILVPHTKGHGTATDLGGCHWRLAQPSAEMVMR</sequence>
<organism evidence="1">
    <name type="scientific">Nothobranchius rachovii</name>
    <name type="common">bluefin notho</name>
    <dbReference type="NCBI Taxonomy" id="451742"/>
    <lineage>
        <taxon>Eukaryota</taxon>
        <taxon>Metazoa</taxon>
        <taxon>Chordata</taxon>
        <taxon>Craniata</taxon>
        <taxon>Vertebrata</taxon>
        <taxon>Euteleostomi</taxon>
        <taxon>Actinopterygii</taxon>
        <taxon>Neopterygii</taxon>
        <taxon>Teleostei</taxon>
        <taxon>Neoteleostei</taxon>
        <taxon>Acanthomorphata</taxon>
        <taxon>Ovalentaria</taxon>
        <taxon>Atherinomorphae</taxon>
        <taxon>Cyprinodontiformes</taxon>
        <taxon>Nothobranchiidae</taxon>
        <taxon>Nothobranchius</taxon>
    </lineage>
</organism>
<accession>A0A1A8PGR2</accession>
<dbReference type="EMBL" id="HAEH01006874">
    <property type="protein sequence ID" value="SBR80418.1"/>
    <property type="molecule type" value="Transcribed_RNA"/>
</dbReference>
<feature type="non-terminal residue" evidence="1">
    <location>
        <position position="58"/>
    </location>
</feature>
<proteinExistence type="predicted"/>